<name>A0A6S7JUZ8_PARCT</name>
<dbReference type="GO" id="GO:0006508">
    <property type="term" value="P:proteolysis"/>
    <property type="evidence" value="ECO:0007669"/>
    <property type="project" value="InterPro"/>
</dbReference>
<proteinExistence type="inferred from homology"/>
<evidence type="ECO:0000256" key="1">
    <source>
        <dbReference type="ARBA" id="ARBA00008455"/>
    </source>
</evidence>
<dbReference type="InterPro" id="IPR000668">
    <property type="entry name" value="Peptidase_C1A_C"/>
</dbReference>
<dbReference type="OrthoDB" id="190265at2759"/>
<dbReference type="EMBL" id="CACRXK020018937">
    <property type="protein sequence ID" value="CAB4033080.1"/>
    <property type="molecule type" value="Genomic_DNA"/>
</dbReference>
<keyword evidence="3" id="KW-1185">Reference proteome</keyword>
<dbReference type="Pfam" id="PF00112">
    <property type="entry name" value="Peptidase_C1"/>
    <property type="match status" value="1"/>
</dbReference>
<gene>
    <name evidence="2" type="ORF">PACLA_8A021340</name>
</gene>
<evidence type="ECO:0000313" key="2">
    <source>
        <dbReference type="EMBL" id="CAB4033080.1"/>
    </source>
</evidence>
<comment type="caution">
    <text evidence="2">The sequence shown here is derived from an EMBL/GenBank/DDBJ whole genome shotgun (WGS) entry which is preliminary data.</text>
</comment>
<dbReference type="GO" id="GO:0008234">
    <property type="term" value="F:cysteine-type peptidase activity"/>
    <property type="evidence" value="ECO:0007669"/>
    <property type="project" value="InterPro"/>
</dbReference>
<dbReference type="AlphaFoldDB" id="A0A6S7JUZ8"/>
<dbReference type="Proteomes" id="UP001152795">
    <property type="component" value="Unassembled WGS sequence"/>
</dbReference>
<dbReference type="InterPro" id="IPR013128">
    <property type="entry name" value="Peptidase_C1A"/>
</dbReference>
<reference evidence="2" key="1">
    <citation type="submission" date="2020-04" db="EMBL/GenBank/DDBJ databases">
        <authorList>
            <person name="Alioto T."/>
            <person name="Alioto T."/>
            <person name="Gomez Garrido J."/>
        </authorList>
    </citation>
    <scope>NUCLEOTIDE SEQUENCE</scope>
    <source>
        <strain evidence="2">A484AB</strain>
    </source>
</reference>
<dbReference type="Gene3D" id="3.90.70.10">
    <property type="entry name" value="Cysteine proteinases"/>
    <property type="match status" value="1"/>
</dbReference>
<dbReference type="InterPro" id="IPR038765">
    <property type="entry name" value="Papain-like_cys_pep_sf"/>
</dbReference>
<dbReference type="PANTHER" id="PTHR12411">
    <property type="entry name" value="CYSTEINE PROTEASE FAMILY C1-RELATED"/>
    <property type="match status" value="1"/>
</dbReference>
<dbReference type="SUPFAM" id="SSF54001">
    <property type="entry name" value="Cysteine proteinases"/>
    <property type="match status" value="1"/>
</dbReference>
<evidence type="ECO:0000313" key="3">
    <source>
        <dbReference type="Proteomes" id="UP001152795"/>
    </source>
</evidence>
<comment type="similarity">
    <text evidence="1">Belongs to the peptidase C1 family.</text>
</comment>
<organism evidence="2 3">
    <name type="scientific">Paramuricea clavata</name>
    <name type="common">Red gorgonian</name>
    <name type="synonym">Violescent sea-whip</name>
    <dbReference type="NCBI Taxonomy" id="317549"/>
    <lineage>
        <taxon>Eukaryota</taxon>
        <taxon>Metazoa</taxon>
        <taxon>Cnidaria</taxon>
        <taxon>Anthozoa</taxon>
        <taxon>Octocorallia</taxon>
        <taxon>Malacalcyonacea</taxon>
        <taxon>Plexauridae</taxon>
        <taxon>Paramuricea</taxon>
    </lineage>
</organism>
<accession>A0A6S7JUZ8</accession>
<protein>
    <submittedName>
        <fullName evidence="2">Counting factor associated D-like</fullName>
    </submittedName>
</protein>
<sequence length="111" mass="12525">MLVDCTYGYRNYGCRGGWPWKAMQWVIRNGIATHQSYGRYLAQEGLCHCGPKDNCTIYHPTSFGDVMRTNKTAMKVTLATYGPVSVGINSAPKSFKFYRDGVYDDFDCGRS</sequence>